<evidence type="ECO:0000256" key="10">
    <source>
        <dbReference type="ARBA" id="ARBA00023136"/>
    </source>
</evidence>
<comment type="catalytic activity">
    <reaction evidence="12">
        <text>L-proline(in) + Na(+)(in) = L-proline(out) + Na(+)(out)</text>
        <dbReference type="Rhea" id="RHEA:28967"/>
        <dbReference type="ChEBI" id="CHEBI:29101"/>
        <dbReference type="ChEBI" id="CHEBI:60039"/>
    </reaction>
</comment>
<feature type="transmembrane region" description="Helical" evidence="14">
    <location>
        <begin position="279"/>
        <end position="303"/>
    </location>
</feature>
<evidence type="ECO:0000256" key="3">
    <source>
        <dbReference type="ARBA" id="ARBA00022448"/>
    </source>
</evidence>
<evidence type="ECO:0000256" key="14">
    <source>
        <dbReference type="SAM" id="Phobius"/>
    </source>
</evidence>
<evidence type="ECO:0000256" key="4">
    <source>
        <dbReference type="ARBA" id="ARBA00022475"/>
    </source>
</evidence>
<proteinExistence type="inferred from homology"/>
<evidence type="ECO:0000256" key="6">
    <source>
        <dbReference type="ARBA" id="ARBA00022847"/>
    </source>
</evidence>
<dbReference type="PROSITE" id="PS50283">
    <property type="entry name" value="NA_SOLUT_SYMP_3"/>
    <property type="match status" value="1"/>
</dbReference>
<keyword evidence="5 14" id="KW-0812">Transmembrane</keyword>
<dbReference type="InterPro" id="IPR050277">
    <property type="entry name" value="Sodium:Solute_Symporter"/>
</dbReference>
<dbReference type="CDD" id="cd10322">
    <property type="entry name" value="SLC5sbd"/>
    <property type="match status" value="1"/>
</dbReference>
<comment type="subcellular location">
    <subcellularLocation>
        <location evidence="1">Cell membrane</location>
        <topology evidence="1">Multi-pass membrane protein</topology>
    </subcellularLocation>
</comment>
<feature type="transmembrane region" description="Helical" evidence="14">
    <location>
        <begin position="451"/>
        <end position="470"/>
    </location>
</feature>
<keyword evidence="11" id="KW-0739">Sodium transport</keyword>
<keyword evidence="16" id="KW-1185">Reference proteome</keyword>
<dbReference type="AlphaFoldDB" id="A0A1I2XVC3"/>
<dbReference type="InterPro" id="IPR038377">
    <property type="entry name" value="Na/Glc_symporter_sf"/>
</dbReference>
<dbReference type="GO" id="GO:0015293">
    <property type="term" value="F:symporter activity"/>
    <property type="evidence" value="ECO:0007669"/>
    <property type="project" value="UniProtKB-KW"/>
</dbReference>
<feature type="transmembrane region" description="Helical" evidence="14">
    <location>
        <begin position="6"/>
        <end position="28"/>
    </location>
</feature>
<evidence type="ECO:0000256" key="5">
    <source>
        <dbReference type="ARBA" id="ARBA00022692"/>
    </source>
</evidence>
<dbReference type="Proteomes" id="UP000199337">
    <property type="component" value="Unassembled WGS sequence"/>
</dbReference>
<evidence type="ECO:0000256" key="11">
    <source>
        <dbReference type="ARBA" id="ARBA00023201"/>
    </source>
</evidence>
<protein>
    <submittedName>
        <fullName evidence="15">Na+/proline symporter</fullName>
    </submittedName>
</protein>
<evidence type="ECO:0000256" key="2">
    <source>
        <dbReference type="ARBA" id="ARBA00006434"/>
    </source>
</evidence>
<name>A0A1I2XVC3_9FIRM</name>
<dbReference type="EMBL" id="FOOX01000019">
    <property type="protein sequence ID" value="SFH17322.1"/>
    <property type="molecule type" value="Genomic_DNA"/>
</dbReference>
<dbReference type="Pfam" id="PF00474">
    <property type="entry name" value="SSF"/>
    <property type="match status" value="1"/>
</dbReference>
<feature type="transmembrane region" description="Helical" evidence="14">
    <location>
        <begin position="128"/>
        <end position="153"/>
    </location>
</feature>
<comment type="similarity">
    <text evidence="2 13">Belongs to the sodium:solute symporter (SSF) (TC 2.A.21) family.</text>
</comment>
<evidence type="ECO:0000313" key="16">
    <source>
        <dbReference type="Proteomes" id="UP000199337"/>
    </source>
</evidence>
<feature type="transmembrane region" description="Helical" evidence="14">
    <location>
        <begin position="235"/>
        <end position="258"/>
    </location>
</feature>
<keyword evidence="3" id="KW-0813">Transport</keyword>
<evidence type="ECO:0000256" key="9">
    <source>
        <dbReference type="ARBA" id="ARBA00023065"/>
    </source>
</evidence>
<keyword evidence="9" id="KW-0406">Ion transport</keyword>
<keyword evidence="4" id="KW-1003">Cell membrane</keyword>
<organism evidence="15 16">
    <name type="scientific">Desulfotruncus arcticus DSM 17038</name>
    <dbReference type="NCBI Taxonomy" id="1121424"/>
    <lineage>
        <taxon>Bacteria</taxon>
        <taxon>Bacillati</taxon>
        <taxon>Bacillota</taxon>
        <taxon>Clostridia</taxon>
        <taxon>Eubacteriales</taxon>
        <taxon>Desulfallaceae</taxon>
        <taxon>Desulfotruncus</taxon>
    </lineage>
</organism>
<dbReference type="OrthoDB" id="9810181at2"/>
<sequence length="515" mass="56442">MKGERKLAFIIAMICYLSINVLLGYISYRRGFKNSADYYMAGKGVNSILQGLTNFAATSSSFTMMGAVGFVYGHGLSFLWLGWIWTSIYILWWVFYAPRVWFFSRQVPIQTIGDLAQDYFNFKNTQRYIIGIISVLAQIGYIVAQLMAVGLLFNVLSGISVTTGVLIALTVVVAYTFIGGLRALIWTDAFQGSLFFIVAIGTFALFTPLAVQAGFPGTLFNTPEHITFPGSLGTWTPVYAITYAFAWGMCFVGLPMFFTRAITPKSERDCRKGVGIGNALTNLTAWFLMPMVGLMLFVIYPAMDVKLDLVPATAIFKTFPWLGVIYGVSVAAASISTANSALIATSNVFYKDFYERIIKRAITPEEEVKFSRVFVLVVGGICAFAAALQPDSIVALVGISAFLAGILFWCFIAPPCFPKLAWITPIASIIAAVVGTVFASLFVLGGVSAPFGVHGAVAGWLIAIILLYVLSPLTKKVPAESQQRYHLQYITEYFQHVEDNAKEQTNKIGKSQVSL</sequence>
<feature type="transmembrane region" description="Helical" evidence="14">
    <location>
        <begin position="393"/>
        <end position="413"/>
    </location>
</feature>
<dbReference type="PANTHER" id="PTHR48086:SF3">
    <property type="entry name" value="SODIUM_PROLINE SYMPORTER"/>
    <property type="match status" value="1"/>
</dbReference>
<accession>A0A1I2XVC3</accession>
<feature type="transmembrane region" description="Helical" evidence="14">
    <location>
        <begin position="370"/>
        <end position="387"/>
    </location>
</feature>
<feature type="transmembrane region" description="Helical" evidence="14">
    <location>
        <begin position="193"/>
        <end position="215"/>
    </location>
</feature>
<keyword evidence="6" id="KW-0769">Symport</keyword>
<evidence type="ECO:0000313" key="15">
    <source>
        <dbReference type="EMBL" id="SFH17322.1"/>
    </source>
</evidence>
<gene>
    <name evidence="15" type="ORF">SAMN05660649_04135</name>
</gene>
<evidence type="ECO:0000256" key="13">
    <source>
        <dbReference type="RuleBase" id="RU362091"/>
    </source>
</evidence>
<dbReference type="GO" id="GO:0005886">
    <property type="term" value="C:plasma membrane"/>
    <property type="evidence" value="ECO:0007669"/>
    <property type="project" value="UniProtKB-SubCell"/>
</dbReference>
<dbReference type="STRING" id="341036.SAMN05660649_04135"/>
<feature type="transmembrane region" description="Helical" evidence="14">
    <location>
        <begin position="420"/>
        <end position="445"/>
    </location>
</feature>
<keyword evidence="8" id="KW-0915">Sodium</keyword>
<evidence type="ECO:0000256" key="12">
    <source>
        <dbReference type="ARBA" id="ARBA00033708"/>
    </source>
</evidence>
<evidence type="ECO:0000256" key="7">
    <source>
        <dbReference type="ARBA" id="ARBA00022989"/>
    </source>
</evidence>
<feature type="transmembrane region" description="Helical" evidence="14">
    <location>
        <begin position="323"/>
        <end position="350"/>
    </location>
</feature>
<feature type="transmembrane region" description="Helical" evidence="14">
    <location>
        <begin position="78"/>
        <end position="96"/>
    </location>
</feature>
<dbReference type="PANTHER" id="PTHR48086">
    <property type="entry name" value="SODIUM/PROLINE SYMPORTER-RELATED"/>
    <property type="match status" value="1"/>
</dbReference>
<evidence type="ECO:0000256" key="8">
    <source>
        <dbReference type="ARBA" id="ARBA00023053"/>
    </source>
</evidence>
<keyword evidence="10 14" id="KW-0472">Membrane</keyword>
<dbReference type="GO" id="GO:0006814">
    <property type="term" value="P:sodium ion transport"/>
    <property type="evidence" value="ECO:0007669"/>
    <property type="project" value="UniProtKB-KW"/>
</dbReference>
<reference evidence="16" key="1">
    <citation type="submission" date="2016-10" db="EMBL/GenBank/DDBJ databases">
        <authorList>
            <person name="Varghese N."/>
            <person name="Submissions S."/>
        </authorList>
    </citation>
    <scope>NUCLEOTIDE SEQUENCE [LARGE SCALE GENOMIC DNA]</scope>
    <source>
        <strain evidence="16">DSM 17038</strain>
    </source>
</reference>
<feature type="transmembrane region" description="Helical" evidence="14">
    <location>
        <begin position="159"/>
        <end position="181"/>
    </location>
</feature>
<keyword evidence="7 14" id="KW-1133">Transmembrane helix</keyword>
<dbReference type="InterPro" id="IPR001734">
    <property type="entry name" value="Na/solute_symporter"/>
</dbReference>
<evidence type="ECO:0000256" key="1">
    <source>
        <dbReference type="ARBA" id="ARBA00004651"/>
    </source>
</evidence>
<dbReference type="Gene3D" id="1.20.1730.10">
    <property type="entry name" value="Sodium/glucose cotransporter"/>
    <property type="match status" value="1"/>
</dbReference>